<organism evidence="2 3">
    <name type="scientific">Fannyhessea vaginae DSM 15829</name>
    <dbReference type="NCBI Taxonomy" id="525256"/>
    <lineage>
        <taxon>Bacteria</taxon>
        <taxon>Bacillati</taxon>
        <taxon>Actinomycetota</taxon>
        <taxon>Coriobacteriia</taxon>
        <taxon>Coriobacteriales</taxon>
        <taxon>Atopobiaceae</taxon>
        <taxon>Fannyhessea</taxon>
    </lineage>
</organism>
<feature type="transmembrane region" description="Helical" evidence="1">
    <location>
        <begin position="12"/>
        <end position="31"/>
    </location>
</feature>
<dbReference type="Proteomes" id="UP000005947">
    <property type="component" value="Unassembled WGS sequence"/>
</dbReference>
<keyword evidence="1" id="KW-0472">Membrane</keyword>
<feature type="transmembrane region" description="Helical" evidence="1">
    <location>
        <begin position="51"/>
        <end position="75"/>
    </location>
</feature>
<dbReference type="EMBL" id="ACGK02000001">
    <property type="protein sequence ID" value="EGF23404.1"/>
    <property type="molecule type" value="Genomic_DNA"/>
</dbReference>
<dbReference type="GeneID" id="93211107"/>
<keyword evidence="3" id="KW-1185">Reference proteome</keyword>
<dbReference type="AlphaFoldDB" id="F1T3W0"/>
<feature type="transmembrane region" description="Helical" evidence="1">
    <location>
        <begin position="87"/>
        <end position="108"/>
    </location>
</feature>
<evidence type="ECO:0000313" key="3">
    <source>
        <dbReference type="Proteomes" id="UP000005947"/>
    </source>
</evidence>
<evidence type="ECO:0000256" key="1">
    <source>
        <dbReference type="SAM" id="Phobius"/>
    </source>
</evidence>
<name>F1T3W0_9ACTN</name>
<evidence type="ECO:0000313" key="2">
    <source>
        <dbReference type="EMBL" id="EGF23404.1"/>
    </source>
</evidence>
<gene>
    <name evidence="2" type="ORF">HMPREF0091_10351</name>
</gene>
<reference evidence="2 3" key="1">
    <citation type="submission" date="2011-02" db="EMBL/GenBank/DDBJ databases">
        <authorList>
            <person name="Muzny D."/>
            <person name="Qin X."/>
            <person name="Buhay C."/>
            <person name="Dugan-Rocha S."/>
            <person name="Ding Y."/>
            <person name="Chen G."/>
            <person name="Hawes A."/>
            <person name="Holder M."/>
            <person name="Jhangiani S."/>
            <person name="Johnson A."/>
            <person name="Khan Z."/>
            <person name="Li Z."/>
            <person name="Liu W."/>
            <person name="Liu X."/>
            <person name="Perez L."/>
            <person name="Shen H."/>
            <person name="Wang Q."/>
            <person name="Watt J."/>
            <person name="Xi L."/>
            <person name="Xin Y."/>
            <person name="Zhou J."/>
            <person name="Deng J."/>
            <person name="Jiang H."/>
            <person name="Liu Y."/>
            <person name="Qu J."/>
            <person name="Song X.-Z."/>
            <person name="Zhang L."/>
            <person name="Villasana D."/>
            <person name="Johnson A."/>
            <person name="Liu J."/>
            <person name="Liyanage D."/>
            <person name="Lorensuhewa L."/>
            <person name="Robinson T."/>
            <person name="Song A."/>
            <person name="Song B.-B."/>
            <person name="Dinh H."/>
            <person name="Thornton R."/>
            <person name="Coyle M."/>
            <person name="Francisco L."/>
            <person name="Jackson L."/>
            <person name="Javaid M."/>
            <person name="Korchina V."/>
            <person name="Kovar C."/>
            <person name="Mata R."/>
            <person name="Mathew T."/>
            <person name="Ngo R."/>
            <person name="Nguyen L."/>
            <person name="Nguyen N."/>
            <person name="Okwuonu G."/>
            <person name="Ongeri F."/>
            <person name="Pham C."/>
            <person name="Simmons D."/>
            <person name="Wilczek-Boney K."/>
            <person name="Hale W."/>
            <person name="Jakkamsetti A."/>
            <person name="Pham P."/>
            <person name="Ruth R."/>
            <person name="San Lucas F."/>
            <person name="Warren J."/>
            <person name="Zhang J."/>
            <person name="Zhao Z."/>
            <person name="Zhou C."/>
            <person name="Zhu D."/>
            <person name="Lee S."/>
            <person name="Bess C."/>
            <person name="Blankenburg K."/>
            <person name="Forbes L."/>
            <person name="Fu Q."/>
            <person name="Gubbala S."/>
            <person name="Hirani K."/>
            <person name="Jayaseelan J.C."/>
            <person name="Lara F."/>
            <person name="Munidasa M."/>
            <person name="Palculict T."/>
            <person name="Patil S."/>
            <person name="Pu L.-L."/>
            <person name="Saada N."/>
            <person name="Tang L."/>
            <person name="Weissenberger G."/>
            <person name="Zhu Y."/>
            <person name="Hemphill L."/>
            <person name="Shang Y."/>
            <person name="Youmans B."/>
            <person name="Ayvaz T."/>
            <person name="Ross M."/>
            <person name="Santibanez J."/>
            <person name="Aqrawi P."/>
            <person name="Gross S."/>
            <person name="Joshi V."/>
            <person name="Fowler G."/>
            <person name="Nazareth L."/>
            <person name="Reid J."/>
            <person name="Worley K."/>
            <person name="Petrosino J."/>
            <person name="Highlander S."/>
            <person name="Gibbs R."/>
        </authorList>
    </citation>
    <scope>NUCLEOTIDE SEQUENCE [LARGE SCALE GENOMIC DNA]</scope>
    <source>
        <strain evidence="2 3">DSM 15829</strain>
    </source>
</reference>
<dbReference type="Pfam" id="PF11457">
    <property type="entry name" value="DUF3021"/>
    <property type="match status" value="1"/>
</dbReference>
<dbReference type="OrthoDB" id="3267183at2"/>
<protein>
    <recommendedName>
        <fullName evidence="4">DUF3021 domain-containing protein</fullName>
    </recommendedName>
</protein>
<keyword evidence="1" id="KW-1133">Transmembrane helix</keyword>
<comment type="caution">
    <text evidence="2">The sequence shown here is derived from an EMBL/GenBank/DDBJ whole genome shotgun (WGS) entry which is preliminary data.</text>
</comment>
<sequence>MKKTLIQLGLLGFPLGIAIGYVITLVISIGIGDNCYYPVSQELINTAGTELNAVLLQTLLCGIVGSLFSMGSVVWDIDSWSIAKQTGVYFVIACLAMFPIAYFAYWMPHSVVGAALYVGIFIAIFVICWITQYLSIKHKVSEMNAGLHKI</sequence>
<accession>F1T3W0</accession>
<dbReference type="RefSeq" id="WP_006302479.1">
    <property type="nucleotide sequence ID" value="NZ_ACGK02000001.1"/>
</dbReference>
<dbReference type="eggNOG" id="ENOG50317H3">
    <property type="taxonomic scope" value="Bacteria"/>
</dbReference>
<dbReference type="InterPro" id="IPR021560">
    <property type="entry name" value="DUF3021"/>
</dbReference>
<feature type="transmembrane region" description="Helical" evidence="1">
    <location>
        <begin position="114"/>
        <end position="134"/>
    </location>
</feature>
<evidence type="ECO:0008006" key="4">
    <source>
        <dbReference type="Google" id="ProtNLM"/>
    </source>
</evidence>
<proteinExistence type="predicted"/>
<keyword evidence="1" id="KW-0812">Transmembrane</keyword>